<dbReference type="Proteomes" id="UP000295701">
    <property type="component" value="Unassembled WGS sequence"/>
</dbReference>
<dbReference type="RefSeq" id="WP_133397883.1">
    <property type="nucleotide sequence ID" value="NZ_SNAA01000020.1"/>
</dbReference>
<dbReference type="Pfam" id="PF02830">
    <property type="entry name" value="V4R"/>
    <property type="match status" value="1"/>
</dbReference>
<sequence length="208" mass="22022">MPDGAASFAAAPEAGASGGARIGPNAILQLIAPMQSALGRDATERILARAGLFHLPNGSAMIPESDAARLHRQLRADEPVLAPLVLAEAGHGTALYIMGHRIPRAARALLRAMPAPLAARALSRAIARHAWTFVGSGRFRAVTPWLFEIEDNAIVAGERARRCSCDWHAAVFAGLYSTLVARDCHCVETACAARGDPLCRFEVSRGQA</sequence>
<proteinExistence type="predicted"/>
<dbReference type="NCBIfam" id="TIGR02019">
    <property type="entry name" value="BchJ"/>
    <property type="match status" value="1"/>
</dbReference>
<evidence type="ECO:0000313" key="2">
    <source>
        <dbReference type="EMBL" id="TDL75989.1"/>
    </source>
</evidence>
<dbReference type="GO" id="GO:0030494">
    <property type="term" value="P:bacteriochlorophyll biosynthetic process"/>
    <property type="evidence" value="ECO:0007669"/>
    <property type="project" value="InterPro"/>
</dbReference>
<accession>A0A4V3B8R1</accession>
<feature type="domain" description="4-vinyl reductase 4VR" evidence="1">
    <location>
        <begin position="144"/>
        <end position="205"/>
    </location>
</feature>
<dbReference type="InterPro" id="IPR024096">
    <property type="entry name" value="NO_sig/Golgi_transp_ligand-bd"/>
</dbReference>
<dbReference type="SMART" id="SM00989">
    <property type="entry name" value="V4R"/>
    <property type="match status" value="1"/>
</dbReference>
<dbReference type="InterPro" id="IPR004096">
    <property type="entry name" value="V4R"/>
</dbReference>
<dbReference type="EMBL" id="SNAA01000020">
    <property type="protein sequence ID" value="TDL75989.1"/>
    <property type="molecule type" value="Genomic_DNA"/>
</dbReference>
<evidence type="ECO:0000259" key="1">
    <source>
        <dbReference type="SMART" id="SM00989"/>
    </source>
</evidence>
<keyword evidence="3" id="KW-1185">Reference proteome</keyword>
<dbReference type="OrthoDB" id="2080515at2"/>
<name>A0A4V3B8R1_9RHOB</name>
<dbReference type="Gene3D" id="3.30.1380.20">
    <property type="entry name" value="Trafficking protein particle complex subunit 3"/>
    <property type="match status" value="1"/>
</dbReference>
<organism evidence="2 3">
    <name type="scientific">Palleronia sediminis</name>
    <dbReference type="NCBI Taxonomy" id="2547833"/>
    <lineage>
        <taxon>Bacteria</taxon>
        <taxon>Pseudomonadati</taxon>
        <taxon>Pseudomonadota</taxon>
        <taxon>Alphaproteobacteria</taxon>
        <taxon>Rhodobacterales</taxon>
        <taxon>Roseobacteraceae</taxon>
        <taxon>Palleronia</taxon>
    </lineage>
</organism>
<dbReference type="PANTHER" id="PTHR35090">
    <property type="entry name" value="DNA-DIRECTED RNA POLYMERASE SUBUNIT I"/>
    <property type="match status" value="1"/>
</dbReference>
<dbReference type="GO" id="GO:0015979">
    <property type="term" value="P:photosynthesis"/>
    <property type="evidence" value="ECO:0007669"/>
    <property type="project" value="InterPro"/>
</dbReference>
<comment type="caution">
    <text evidence="2">The sequence shown here is derived from an EMBL/GenBank/DDBJ whole genome shotgun (WGS) entry which is preliminary data.</text>
</comment>
<dbReference type="PANTHER" id="PTHR35090:SF1">
    <property type="entry name" value="SLR0144 PROTEIN"/>
    <property type="match status" value="1"/>
</dbReference>
<dbReference type="SUPFAM" id="SSF111126">
    <property type="entry name" value="Ligand-binding domain in the NO signalling and Golgi transport"/>
    <property type="match status" value="1"/>
</dbReference>
<evidence type="ECO:0000313" key="3">
    <source>
        <dbReference type="Proteomes" id="UP000295701"/>
    </source>
</evidence>
<dbReference type="InterPro" id="IPR010249">
    <property type="entry name" value="BchJ"/>
</dbReference>
<dbReference type="AlphaFoldDB" id="A0A4V3B8R1"/>
<protein>
    <submittedName>
        <fullName evidence="2">Bacteriochlorophyll 4-vinyl reductase</fullName>
    </submittedName>
</protein>
<reference evidence="2 3" key="1">
    <citation type="submission" date="2019-03" db="EMBL/GenBank/DDBJ databases">
        <title>Primorskyibacter sp. SS33 isolated from sediments.</title>
        <authorList>
            <person name="Xunke S."/>
        </authorList>
    </citation>
    <scope>NUCLEOTIDE SEQUENCE [LARGE SCALE GENOMIC DNA]</scope>
    <source>
        <strain evidence="2 3">SS33</strain>
    </source>
</reference>
<gene>
    <name evidence="2" type="primary">bchJ</name>
    <name evidence="2" type="ORF">E2L08_14840</name>
</gene>